<dbReference type="AlphaFoldDB" id="A0A235BT93"/>
<evidence type="ECO:0000313" key="2">
    <source>
        <dbReference type="Proteomes" id="UP000215559"/>
    </source>
</evidence>
<reference evidence="1 2" key="1">
    <citation type="submission" date="2017-07" db="EMBL/GenBank/DDBJ databases">
        <title>Recovery of genomes from metagenomes via a dereplication, aggregation, and scoring strategy.</title>
        <authorList>
            <person name="Sieber C.M."/>
            <person name="Probst A.J."/>
            <person name="Sharrar A."/>
            <person name="Thomas B.C."/>
            <person name="Hess M."/>
            <person name="Tringe S.G."/>
            <person name="Banfield J.F."/>
        </authorList>
    </citation>
    <scope>NUCLEOTIDE SEQUENCE [LARGE SCALE GENOMIC DNA]</scope>
    <source>
        <strain evidence="1">JGI_Cruoil_03_51_56</strain>
    </source>
</reference>
<proteinExistence type="predicted"/>
<dbReference type="Gene3D" id="2.60.40.10">
    <property type="entry name" value="Immunoglobulins"/>
    <property type="match status" value="1"/>
</dbReference>
<evidence type="ECO:0008006" key="3">
    <source>
        <dbReference type="Google" id="ProtNLM"/>
    </source>
</evidence>
<protein>
    <recommendedName>
        <fullName evidence="3">P/Homo B domain-containing protein</fullName>
    </recommendedName>
</protein>
<organism evidence="1 2">
    <name type="scientific">candidate division WOR-3 bacterium JGI_Cruoil_03_51_56</name>
    <dbReference type="NCBI Taxonomy" id="1973747"/>
    <lineage>
        <taxon>Bacteria</taxon>
        <taxon>Bacteria division WOR-3</taxon>
    </lineage>
</organism>
<evidence type="ECO:0000313" key="1">
    <source>
        <dbReference type="EMBL" id="OYD15693.1"/>
    </source>
</evidence>
<comment type="caution">
    <text evidence="1">The sequence shown here is derived from an EMBL/GenBank/DDBJ whole genome shotgun (WGS) entry which is preliminary data.</text>
</comment>
<gene>
    <name evidence="1" type="ORF">CH330_04935</name>
</gene>
<sequence length="242" mass="25580">MSLRRIGPLALVVAIVGLLIGCGGTNHNPVIESLTATPAGPVRPGETIALNVTATDEDGDQLTFTWSASVGQLSSTSGANVIWTAPNEAAVCTVEVVCDDGNNGEATANKTLEAQAWQHTEVDGASPDSVHIPNPGTIEADFTMEEVIPAGALIDSALVTTDFDPAESLETEEFNVWVISPAGTAVPVYDGVNLLNLEVDDFLLTGTENQTAEGTWKLKIERLGQGVEGYADECELEVYYRY</sequence>
<dbReference type="Pfam" id="PF17963">
    <property type="entry name" value="Big_9"/>
    <property type="match status" value="1"/>
</dbReference>
<accession>A0A235BT93</accession>
<dbReference type="PROSITE" id="PS51257">
    <property type="entry name" value="PROKAR_LIPOPROTEIN"/>
    <property type="match status" value="1"/>
</dbReference>
<name>A0A235BT93_UNCW3</name>
<dbReference type="Proteomes" id="UP000215559">
    <property type="component" value="Unassembled WGS sequence"/>
</dbReference>
<dbReference type="EMBL" id="NOZP01000088">
    <property type="protein sequence ID" value="OYD15693.1"/>
    <property type="molecule type" value="Genomic_DNA"/>
</dbReference>
<dbReference type="InterPro" id="IPR013783">
    <property type="entry name" value="Ig-like_fold"/>
</dbReference>